<feature type="domain" description="SAF" evidence="3">
    <location>
        <begin position="12"/>
        <end position="79"/>
    </location>
</feature>
<dbReference type="InterPro" id="IPR044144">
    <property type="entry name" value="SAF_UxaA/GarD"/>
</dbReference>
<dbReference type="InterPro" id="IPR007392">
    <property type="entry name" value="GD_AH_second"/>
</dbReference>
<dbReference type="EMBL" id="JASHIF010000008">
    <property type="protein sequence ID" value="MDI9859501.1"/>
    <property type="molecule type" value="Genomic_DNA"/>
</dbReference>
<protein>
    <submittedName>
        <fullName evidence="4">Altronate dehydratase family protein</fullName>
    </submittedName>
</protein>
<dbReference type="SMART" id="SM00858">
    <property type="entry name" value="SAF"/>
    <property type="match status" value="1"/>
</dbReference>
<accession>A0ABT6Y7J4</accession>
<dbReference type="PANTHER" id="PTHR30536:SF5">
    <property type="entry name" value="ALTRONATE DEHYDRATASE"/>
    <property type="match status" value="1"/>
</dbReference>
<comment type="caution">
    <text evidence="4">The sequence shown here is derived from an EMBL/GenBank/DDBJ whole genome shotgun (WGS) entry which is preliminary data.</text>
</comment>
<proteinExistence type="inferred from homology"/>
<gene>
    <name evidence="4" type="ORF">QM524_09790</name>
</gene>
<dbReference type="RefSeq" id="WP_283344430.1">
    <property type="nucleotide sequence ID" value="NZ_JASHIF010000008.1"/>
</dbReference>
<evidence type="ECO:0000313" key="4">
    <source>
        <dbReference type="EMBL" id="MDI9859501.1"/>
    </source>
</evidence>
<evidence type="ECO:0000259" key="3">
    <source>
        <dbReference type="SMART" id="SM00858"/>
    </source>
</evidence>
<dbReference type="InterPro" id="IPR048332">
    <property type="entry name" value="GD_AH_C"/>
</dbReference>
<comment type="similarity">
    <text evidence="1">Belongs to the UxaA family.</text>
</comment>
<dbReference type="InterPro" id="IPR013974">
    <property type="entry name" value="SAF"/>
</dbReference>
<dbReference type="Pfam" id="PF08666">
    <property type="entry name" value="SAF"/>
    <property type="match status" value="1"/>
</dbReference>
<reference evidence="4 5" key="1">
    <citation type="submission" date="2023-05" db="EMBL/GenBank/DDBJ databases">
        <title>Novel species of genus Flectobacillus isolated from stream in China.</title>
        <authorList>
            <person name="Lu H."/>
        </authorList>
    </citation>
    <scope>NUCLEOTIDE SEQUENCE [LARGE SCALE GENOMIC DNA]</scope>
    <source>
        <strain evidence="4 5">KCTC 42575</strain>
    </source>
</reference>
<dbReference type="InterPro" id="IPR052172">
    <property type="entry name" value="UxaA_altronate/galactarate_dh"/>
</dbReference>
<dbReference type="Gene3D" id="2.30.130.110">
    <property type="match status" value="1"/>
</dbReference>
<dbReference type="Pfam" id="PF20629">
    <property type="entry name" value="GD_AH_C"/>
    <property type="match status" value="1"/>
</dbReference>
<evidence type="ECO:0000256" key="1">
    <source>
        <dbReference type="ARBA" id="ARBA00010986"/>
    </source>
</evidence>
<dbReference type="PANTHER" id="PTHR30536">
    <property type="entry name" value="ALTRONATE/GALACTARATE DEHYDRATASE"/>
    <property type="match status" value="1"/>
</dbReference>
<dbReference type="Pfam" id="PF04295">
    <property type="entry name" value="GD_AH_second"/>
    <property type="match status" value="1"/>
</dbReference>
<evidence type="ECO:0000313" key="5">
    <source>
        <dbReference type="Proteomes" id="UP001236507"/>
    </source>
</evidence>
<dbReference type="Proteomes" id="UP001236507">
    <property type="component" value="Unassembled WGS sequence"/>
</dbReference>
<keyword evidence="5" id="KW-1185">Reference proteome</keyword>
<sequence length="544" mass="58269">MKAKAIKINPSDNVYVALTDLKKGEVLEGIELKTDVPVKHKFAEFDFAIGDLLKMYGLTIGKAAQPIQQGEHITTFNVKHVAESYGERVPNLEWQKPDISKFEGRTFNGFHRADGRVGSANYWLVVPMVFCENQNVEVIKNALLNELGYAKASQFQGYTQSLINAYKNGVDVSALVYEETEQTEDGRGKLFPQVDGIKFLTHTGGCGGTREDAQVLCQLLAGYITHPNVAGATILSLGCQNAQVKLLQDAIAKVDPQFSKPLYIFDQQAIGNEEQMLRQAIKQTFIGLTIANQAKREPAPLSHITLGVECGGSDGFSGISANPSVGYCADLLSALGGKVMLAEFPELCGVEQELINRCVSDDLADKFTTIQAAYARSAEAVGSGFDMNPSPGNIKDGLITDAMKSAGAAKKGGNSPIFDVLDYTEQATKSGLNLLCTPGNDAECTTGLAGSGANVIMFTTGLGNPMGNPICPVLKISSNSALAERMSDIIDINAGTVITGEKTIAEMGEELLEYCIKTASGEYTPKAVALGHDDFIPWKRGVSL</sequence>
<dbReference type="CDD" id="cd11613">
    <property type="entry name" value="SAF_AH_GD"/>
    <property type="match status" value="1"/>
</dbReference>
<name>A0ABT6Y7J4_9BACT</name>
<keyword evidence="2" id="KW-0456">Lyase</keyword>
<organism evidence="4 5">
    <name type="scientific">Flectobacillus roseus</name>
    <dbReference type="NCBI Taxonomy" id="502259"/>
    <lineage>
        <taxon>Bacteria</taxon>
        <taxon>Pseudomonadati</taxon>
        <taxon>Bacteroidota</taxon>
        <taxon>Cytophagia</taxon>
        <taxon>Cytophagales</taxon>
        <taxon>Flectobacillaceae</taxon>
        <taxon>Flectobacillus</taxon>
    </lineage>
</organism>
<evidence type="ECO:0000256" key="2">
    <source>
        <dbReference type="ARBA" id="ARBA00023239"/>
    </source>
</evidence>